<gene>
    <name evidence="3" type="ORF">G6R28_04260</name>
</gene>
<dbReference type="Pfam" id="PF10544">
    <property type="entry name" value="T5orf172"/>
    <property type="match status" value="1"/>
</dbReference>
<feature type="domain" description="Bacteriophage T5 Orf172 DNA-binding" evidence="2">
    <location>
        <begin position="347"/>
        <end position="430"/>
    </location>
</feature>
<dbReference type="Pfam" id="PF13250">
    <property type="entry name" value="SNIPE"/>
    <property type="match status" value="1"/>
</dbReference>
<protein>
    <submittedName>
        <fullName evidence="3">DUF4041 domain-containing protein</fullName>
    </submittedName>
</protein>
<dbReference type="Proteomes" id="UP000735205">
    <property type="component" value="Unassembled WGS sequence"/>
</dbReference>
<evidence type="ECO:0000313" key="4">
    <source>
        <dbReference type="Proteomes" id="UP000735205"/>
    </source>
</evidence>
<keyword evidence="4" id="KW-1185">Reference proteome</keyword>
<name>A0ABS5QTJ4_9LACO</name>
<feature type="coiled-coil region" evidence="1">
    <location>
        <begin position="5"/>
        <end position="119"/>
    </location>
</feature>
<reference evidence="3 4" key="1">
    <citation type="submission" date="2020-02" db="EMBL/GenBank/DDBJ databases">
        <title>Fructobacillus sp. isolated from paper mulberry of Taiwan.</title>
        <authorList>
            <person name="Lin S.-T."/>
        </authorList>
    </citation>
    <scope>NUCLEOTIDE SEQUENCE [LARGE SCALE GENOMIC DNA]</scope>
    <source>
        <strain evidence="3 4">M1-21</strain>
    </source>
</reference>
<organism evidence="3 4">
    <name type="scientific">Fructobacillus papyrifericola</name>
    <dbReference type="NCBI Taxonomy" id="2713172"/>
    <lineage>
        <taxon>Bacteria</taxon>
        <taxon>Bacillati</taxon>
        <taxon>Bacillota</taxon>
        <taxon>Bacilli</taxon>
        <taxon>Lactobacillales</taxon>
        <taxon>Lactobacillaceae</taxon>
        <taxon>Fructobacillus</taxon>
    </lineage>
</organism>
<proteinExistence type="predicted"/>
<accession>A0ABS5QTJ4</accession>
<evidence type="ECO:0000256" key="1">
    <source>
        <dbReference type="SAM" id="Coils"/>
    </source>
</evidence>
<dbReference type="EMBL" id="JAAMFJ010000002">
    <property type="protein sequence ID" value="MBS9336446.1"/>
    <property type="molecule type" value="Genomic_DNA"/>
</dbReference>
<comment type="caution">
    <text evidence="3">The sequence shown here is derived from an EMBL/GenBank/DDBJ whole genome shotgun (WGS) entry which is preliminary data.</text>
</comment>
<dbReference type="InterPro" id="IPR018306">
    <property type="entry name" value="Phage_T5_Orf172_DNA-bd"/>
</dbReference>
<evidence type="ECO:0000259" key="2">
    <source>
        <dbReference type="SMART" id="SM00974"/>
    </source>
</evidence>
<keyword evidence="1" id="KW-0175">Coiled coil</keyword>
<dbReference type="InterPro" id="IPR025280">
    <property type="entry name" value="SNIPE"/>
</dbReference>
<dbReference type="SMART" id="SM00974">
    <property type="entry name" value="T5orf172"/>
    <property type="match status" value="1"/>
</dbReference>
<evidence type="ECO:0000313" key="3">
    <source>
        <dbReference type="EMBL" id="MBS9336446.1"/>
    </source>
</evidence>
<sequence length="459" mass="53371">MFNKKEKLQSELSQLKSEIALKKSELHDILIDIKSNSATLKNQQKKEIKTALLEKERKLAQLSEQRMSEIESNAIQKTRELEHIIQSKKQELNQCERDLANKKKQIQEAEKELNGIENDITAGFYKPTYEFADSLSYKYELQEIIEKEKYEVKNNLATYVIQQITFDGSPSKGIKMQKKSAQALIRAFNGEASGIINKVNATNYEKKSEGIVKSANKLSDLFETVNFVRLSSSYVDLKLQELKLSVEYALKKQEEKDKLREERQRDREEKQLRLEIEKEKKSLNKERTQFTNALSKLLQQEQSKEVIEQTQILKEKINSLNDQEKDLDFRIENSKAGYIYIISNVGSFGEGVFKIGVTRRLDPTERIAELSSASVPFKFDIHALIFSDDAFGLEHDLHEHFKENKINHVNNRKEYFNTSLEEIKNYVQNNKNITIEWHDEPENSEFILSQQFINNGGKS</sequence>
<dbReference type="RefSeq" id="WP_213793005.1">
    <property type="nucleotide sequence ID" value="NZ_JAAMFJ010000002.1"/>
</dbReference>
<feature type="coiled-coil region" evidence="1">
    <location>
        <begin position="249"/>
        <end position="323"/>
    </location>
</feature>